<dbReference type="AlphaFoldDB" id="A0A4Y7KG41"/>
<reference evidence="1 2" key="1">
    <citation type="journal article" date="2018" name="Science">
        <title>The opium poppy genome and morphinan production.</title>
        <authorList>
            <person name="Guo L."/>
            <person name="Winzer T."/>
            <person name="Yang X."/>
            <person name="Li Y."/>
            <person name="Ning Z."/>
            <person name="He Z."/>
            <person name="Teodor R."/>
            <person name="Lu Y."/>
            <person name="Bowser T.A."/>
            <person name="Graham I.A."/>
            <person name="Ye K."/>
        </authorList>
    </citation>
    <scope>NUCLEOTIDE SEQUENCE [LARGE SCALE GENOMIC DNA]</scope>
    <source>
        <strain evidence="2">cv. HN1</strain>
        <tissue evidence="1">Leaves</tissue>
    </source>
</reference>
<evidence type="ECO:0000313" key="2">
    <source>
        <dbReference type="Proteomes" id="UP000316621"/>
    </source>
</evidence>
<name>A0A4Y7KG41_PAPSO</name>
<accession>A0A4Y7KG41</accession>
<organism evidence="1 2">
    <name type="scientific">Papaver somniferum</name>
    <name type="common">Opium poppy</name>
    <dbReference type="NCBI Taxonomy" id="3469"/>
    <lineage>
        <taxon>Eukaryota</taxon>
        <taxon>Viridiplantae</taxon>
        <taxon>Streptophyta</taxon>
        <taxon>Embryophyta</taxon>
        <taxon>Tracheophyta</taxon>
        <taxon>Spermatophyta</taxon>
        <taxon>Magnoliopsida</taxon>
        <taxon>Ranunculales</taxon>
        <taxon>Papaveraceae</taxon>
        <taxon>Papaveroideae</taxon>
        <taxon>Papaver</taxon>
    </lineage>
</organism>
<keyword evidence="2" id="KW-1185">Reference proteome</keyword>
<dbReference type="Proteomes" id="UP000316621">
    <property type="component" value="Chromosome 7"/>
</dbReference>
<evidence type="ECO:0000313" key="1">
    <source>
        <dbReference type="EMBL" id="RZC71018.1"/>
    </source>
</evidence>
<protein>
    <submittedName>
        <fullName evidence="1">Uncharacterized protein</fullName>
    </submittedName>
</protein>
<gene>
    <name evidence="1" type="ORF">C5167_034200</name>
</gene>
<dbReference type="EMBL" id="CM010721">
    <property type="protein sequence ID" value="RZC71018.1"/>
    <property type="molecule type" value="Genomic_DNA"/>
</dbReference>
<sequence>MSSCPTEYIPTAWAMIGSSLASLSSCKMANASPFPSTAAGSTDVTLSITPQVDVTQETQATQQATQDQMTIPTLKMTFRERMKIKGMIGLRDG</sequence>
<dbReference type="Gramene" id="RZC71018">
    <property type="protein sequence ID" value="RZC71018"/>
    <property type="gene ID" value="C5167_034200"/>
</dbReference>
<proteinExistence type="predicted"/>